<dbReference type="GO" id="GO:0004176">
    <property type="term" value="F:ATP-dependent peptidase activity"/>
    <property type="evidence" value="ECO:0007669"/>
    <property type="project" value="InterPro"/>
</dbReference>
<gene>
    <name evidence="7" type="ORF">GCM10007425_12650</name>
</gene>
<dbReference type="GO" id="GO:0009368">
    <property type="term" value="C:endopeptidase Clp complex"/>
    <property type="evidence" value="ECO:0007669"/>
    <property type="project" value="TreeGrafter"/>
</dbReference>
<evidence type="ECO:0000256" key="3">
    <source>
        <dbReference type="ARBA" id="ARBA00022670"/>
    </source>
</evidence>
<keyword evidence="5" id="KW-0720">Serine protease</keyword>
<name>A0A917G2U2_9BACI</name>
<dbReference type="GO" id="GO:0004252">
    <property type="term" value="F:serine-type endopeptidase activity"/>
    <property type="evidence" value="ECO:0007669"/>
    <property type="project" value="InterPro"/>
</dbReference>
<protein>
    <recommendedName>
        <fullName evidence="6">ATP-dependent Clp protease proteolytic subunit</fullName>
    </recommendedName>
</protein>
<organism evidence="7 8">
    <name type="scientific">Lysinibacillus alkalisoli</name>
    <dbReference type="NCBI Taxonomy" id="1911548"/>
    <lineage>
        <taxon>Bacteria</taxon>
        <taxon>Bacillati</taxon>
        <taxon>Bacillota</taxon>
        <taxon>Bacilli</taxon>
        <taxon>Bacillales</taxon>
        <taxon>Bacillaceae</taxon>
        <taxon>Lysinibacillus</taxon>
    </lineage>
</organism>
<dbReference type="SUPFAM" id="SSF52096">
    <property type="entry name" value="ClpP/crotonase"/>
    <property type="match status" value="1"/>
</dbReference>
<dbReference type="CDD" id="cd07016">
    <property type="entry name" value="S14_ClpP_1"/>
    <property type="match status" value="1"/>
</dbReference>
<dbReference type="NCBIfam" id="NF045542">
    <property type="entry name" value="Clp_rel_HeadMat"/>
    <property type="match status" value="1"/>
</dbReference>
<dbReference type="GO" id="GO:0051117">
    <property type="term" value="F:ATPase binding"/>
    <property type="evidence" value="ECO:0007669"/>
    <property type="project" value="TreeGrafter"/>
</dbReference>
<evidence type="ECO:0000256" key="5">
    <source>
        <dbReference type="ARBA" id="ARBA00022825"/>
    </source>
</evidence>
<keyword evidence="8" id="KW-1185">Reference proteome</keyword>
<dbReference type="AlphaFoldDB" id="A0A917G2U2"/>
<dbReference type="RefSeq" id="WP_188614178.1">
    <property type="nucleotide sequence ID" value="NZ_BMJT01000003.1"/>
</dbReference>
<keyword evidence="3" id="KW-0645">Protease</keyword>
<evidence type="ECO:0000313" key="8">
    <source>
        <dbReference type="Proteomes" id="UP000616608"/>
    </source>
</evidence>
<evidence type="ECO:0000256" key="6">
    <source>
        <dbReference type="RuleBase" id="RU003567"/>
    </source>
</evidence>
<dbReference type="Proteomes" id="UP000616608">
    <property type="component" value="Unassembled WGS sequence"/>
</dbReference>
<comment type="similarity">
    <text evidence="1 6">Belongs to the peptidase S14 family.</text>
</comment>
<reference evidence="7" key="2">
    <citation type="submission" date="2020-09" db="EMBL/GenBank/DDBJ databases">
        <authorList>
            <person name="Sun Q."/>
            <person name="Zhou Y."/>
        </authorList>
    </citation>
    <scope>NUCLEOTIDE SEQUENCE</scope>
    <source>
        <strain evidence="7">CGMCC 1.15760</strain>
    </source>
</reference>
<dbReference type="PRINTS" id="PR00127">
    <property type="entry name" value="CLPPROTEASEP"/>
</dbReference>
<dbReference type="Gene3D" id="3.90.226.10">
    <property type="entry name" value="2-enoyl-CoA Hydratase, Chain A, domain 1"/>
    <property type="match status" value="1"/>
</dbReference>
<evidence type="ECO:0000256" key="1">
    <source>
        <dbReference type="ARBA" id="ARBA00007039"/>
    </source>
</evidence>
<reference evidence="7" key="1">
    <citation type="journal article" date="2014" name="Int. J. Syst. Evol. Microbiol.">
        <title>Complete genome sequence of Corynebacterium casei LMG S-19264T (=DSM 44701T), isolated from a smear-ripened cheese.</title>
        <authorList>
            <consortium name="US DOE Joint Genome Institute (JGI-PGF)"/>
            <person name="Walter F."/>
            <person name="Albersmeier A."/>
            <person name="Kalinowski J."/>
            <person name="Ruckert C."/>
        </authorList>
    </citation>
    <scope>NUCLEOTIDE SEQUENCE</scope>
    <source>
        <strain evidence="7">CGMCC 1.15760</strain>
    </source>
</reference>
<keyword evidence="2" id="KW-0963">Cytoplasm</keyword>
<dbReference type="PANTHER" id="PTHR10381:SF70">
    <property type="entry name" value="ATP-DEPENDENT CLP PROTEASE PROTEOLYTIC SUBUNIT"/>
    <property type="match status" value="1"/>
</dbReference>
<dbReference type="Pfam" id="PF00574">
    <property type="entry name" value="CLP_protease"/>
    <property type="match status" value="1"/>
</dbReference>
<accession>A0A917G2U2</accession>
<dbReference type="PANTHER" id="PTHR10381">
    <property type="entry name" value="ATP-DEPENDENT CLP PROTEASE PROTEOLYTIC SUBUNIT"/>
    <property type="match status" value="1"/>
</dbReference>
<evidence type="ECO:0000313" key="7">
    <source>
        <dbReference type="EMBL" id="GGG19690.1"/>
    </source>
</evidence>
<proteinExistence type="inferred from homology"/>
<keyword evidence="4" id="KW-0378">Hydrolase</keyword>
<dbReference type="InterPro" id="IPR029045">
    <property type="entry name" value="ClpP/crotonase-like_dom_sf"/>
</dbReference>
<dbReference type="EMBL" id="BMJT01000003">
    <property type="protein sequence ID" value="GGG19690.1"/>
    <property type="molecule type" value="Genomic_DNA"/>
</dbReference>
<dbReference type="InterPro" id="IPR023562">
    <property type="entry name" value="ClpP/TepA"/>
</dbReference>
<sequence length="344" mass="37916">MPKKFWKMMNKVKNSQQEKRTAELILYGDIGEDDWWDDITSKGFVADLATLGQVDELTIRINSGGGDVFTAQAIYNVLRHYNAHKIAIIDGLAASAATVIAMAADVIKQPKNALMMIHNPWTFAYGEEKDFAQTQALLAKVKNTIIDTYERKTSLSRDEISALMDETKWMNGEEAVALGFADELMEDVDMDVSAKGKTLVLNSISHDLSAVGGVPTQFKNKGDDSMTPEELLAKYPDVYNAVMNVGVEQERERIKNLEDIAIPGSEEFIVKAKFETGISADVAAIEILKNQRQKGTDTFKNMQKDAGALNAITNQAQGTPGNEPSIEDQAAQLLKNAGMYKEVK</sequence>
<evidence type="ECO:0000256" key="2">
    <source>
        <dbReference type="ARBA" id="ARBA00022490"/>
    </source>
</evidence>
<dbReference type="GO" id="GO:0006515">
    <property type="term" value="P:protein quality control for misfolded or incompletely synthesized proteins"/>
    <property type="evidence" value="ECO:0007669"/>
    <property type="project" value="TreeGrafter"/>
</dbReference>
<comment type="caution">
    <text evidence="7">The sequence shown here is derived from an EMBL/GenBank/DDBJ whole genome shotgun (WGS) entry which is preliminary data.</text>
</comment>
<evidence type="ECO:0000256" key="4">
    <source>
        <dbReference type="ARBA" id="ARBA00022801"/>
    </source>
</evidence>
<dbReference type="InterPro" id="IPR001907">
    <property type="entry name" value="ClpP"/>
</dbReference>